<gene>
    <name evidence="2" type="ORF">YP76_20580</name>
</gene>
<dbReference type="PANTHER" id="PTHR48094:SF5">
    <property type="entry name" value="PROTEIN DJ-1 HOMOLOG"/>
    <property type="match status" value="1"/>
</dbReference>
<dbReference type="InterPro" id="IPR050325">
    <property type="entry name" value="Prot/Nucl_acid_deglycase"/>
</dbReference>
<dbReference type="InterPro" id="IPR002818">
    <property type="entry name" value="DJ-1/PfpI"/>
</dbReference>
<dbReference type="STRING" id="56193.YP76_20580"/>
<dbReference type="SUPFAM" id="SSF52317">
    <property type="entry name" value="Class I glutamine amidotransferase-like"/>
    <property type="match status" value="1"/>
</dbReference>
<accession>A0A0M3AN81</accession>
<keyword evidence="3" id="KW-1185">Reference proteome</keyword>
<protein>
    <submittedName>
        <fullName evidence="2">Dimethyladenosine transferase</fullName>
    </submittedName>
</protein>
<dbReference type="InterPro" id="IPR029062">
    <property type="entry name" value="Class_I_gatase-like"/>
</dbReference>
<evidence type="ECO:0000313" key="2">
    <source>
        <dbReference type="EMBL" id="KKW90391.1"/>
    </source>
</evidence>
<proteinExistence type="predicted"/>
<dbReference type="Gene3D" id="3.40.50.880">
    <property type="match status" value="1"/>
</dbReference>
<dbReference type="Proteomes" id="UP000033874">
    <property type="component" value="Unassembled WGS sequence"/>
</dbReference>
<keyword evidence="2" id="KW-0808">Transferase</keyword>
<comment type="caution">
    <text evidence="2">The sequence shown here is derived from an EMBL/GenBank/DDBJ whole genome shotgun (WGS) entry which is preliminary data.</text>
</comment>
<dbReference type="CDD" id="cd03135">
    <property type="entry name" value="GATase1_DJ-1"/>
    <property type="match status" value="1"/>
</dbReference>
<dbReference type="RefSeq" id="WP_046765477.1">
    <property type="nucleotide sequence ID" value="NZ_LBIC01000010.1"/>
</dbReference>
<dbReference type="Pfam" id="PF01965">
    <property type="entry name" value="DJ-1_PfpI"/>
    <property type="match status" value="1"/>
</dbReference>
<evidence type="ECO:0000313" key="3">
    <source>
        <dbReference type="Proteomes" id="UP000033874"/>
    </source>
</evidence>
<dbReference type="PANTHER" id="PTHR48094">
    <property type="entry name" value="PROTEIN/NUCLEIC ACID DEGLYCASE DJ-1-RELATED"/>
    <property type="match status" value="1"/>
</dbReference>
<dbReference type="AlphaFoldDB" id="A0A0M3AN81"/>
<name>A0A0M3AN81_9SPHN</name>
<feature type="domain" description="DJ-1/PfpI" evidence="1">
    <location>
        <begin position="3"/>
        <end position="176"/>
    </location>
</feature>
<dbReference type="GO" id="GO:0005737">
    <property type="term" value="C:cytoplasm"/>
    <property type="evidence" value="ECO:0007669"/>
    <property type="project" value="TreeGrafter"/>
</dbReference>
<dbReference type="EMBL" id="LBIC01000010">
    <property type="protein sequence ID" value="KKW90391.1"/>
    <property type="molecule type" value="Genomic_DNA"/>
</dbReference>
<sequence length="210" mass="22504">MTKRVLLLLADGFEPLEAAGFTDVLGWANIDGEEPIELVSAGLRSPLKATFGFSVIPQALVGELDLDSFDAVAVPGGFEGAGFYEDALSQRFSDIIRRFSDKQQPVASVCVASLSLGAAGVLKGRRATIYHQIGGKRRAQLEHYGAKFVDEAVVVDGMLITSTGPGTAIEVAFELLTVLTSQENSNHIRKLMRIPEPAASWRGMPQVSTI</sequence>
<dbReference type="GO" id="GO:0016740">
    <property type="term" value="F:transferase activity"/>
    <property type="evidence" value="ECO:0007669"/>
    <property type="project" value="UniProtKB-KW"/>
</dbReference>
<reference evidence="2 3" key="1">
    <citation type="submission" date="2015-04" db="EMBL/GenBank/DDBJ databases">
        <title>Genome sequence of aromatic hydrocarbons-degrading Sphingobium chungbukense DJ77.</title>
        <authorList>
            <person name="Kim Y.-C."/>
            <person name="Chae J.-C."/>
        </authorList>
    </citation>
    <scope>NUCLEOTIDE SEQUENCE [LARGE SCALE GENOMIC DNA]</scope>
    <source>
        <strain evidence="2 3">DJ77</strain>
    </source>
</reference>
<organism evidence="2 3">
    <name type="scientific">Sphingobium chungbukense</name>
    <dbReference type="NCBI Taxonomy" id="56193"/>
    <lineage>
        <taxon>Bacteria</taxon>
        <taxon>Pseudomonadati</taxon>
        <taxon>Pseudomonadota</taxon>
        <taxon>Alphaproteobacteria</taxon>
        <taxon>Sphingomonadales</taxon>
        <taxon>Sphingomonadaceae</taxon>
        <taxon>Sphingobium</taxon>
    </lineage>
</organism>
<evidence type="ECO:0000259" key="1">
    <source>
        <dbReference type="Pfam" id="PF01965"/>
    </source>
</evidence>
<dbReference type="PATRIC" id="fig|56193.3.peg.4323"/>